<dbReference type="GO" id="GO:0016020">
    <property type="term" value="C:membrane"/>
    <property type="evidence" value="ECO:0007669"/>
    <property type="project" value="UniProtKB-SubCell"/>
</dbReference>
<dbReference type="PANTHER" id="PTHR12883:SF0">
    <property type="entry name" value="PAT COMPLEX SUBUNIT CCDC47"/>
    <property type="match status" value="1"/>
</dbReference>
<feature type="region of interest" description="Disordered" evidence="5">
    <location>
        <begin position="390"/>
        <end position="429"/>
    </location>
</feature>
<keyword evidence="3" id="KW-1133">Transmembrane helix</keyword>
<comment type="subcellular location">
    <subcellularLocation>
        <location evidence="1">Membrane</location>
        <topology evidence="1">Single-pass membrane protein</topology>
    </subcellularLocation>
</comment>
<dbReference type="Pfam" id="PF07946">
    <property type="entry name" value="CCDC47"/>
    <property type="match status" value="1"/>
</dbReference>
<evidence type="ECO:0000256" key="4">
    <source>
        <dbReference type="ARBA" id="ARBA00023136"/>
    </source>
</evidence>
<feature type="compositionally biased region" description="Basic and acidic residues" evidence="5">
    <location>
        <begin position="390"/>
        <end position="417"/>
    </location>
</feature>
<dbReference type="GO" id="GO:0032469">
    <property type="term" value="P:endoplasmic reticulum calcium ion homeostasis"/>
    <property type="evidence" value="ECO:0007669"/>
    <property type="project" value="InterPro"/>
</dbReference>
<gene>
    <name evidence="6" type="ORF">C6P46_001956</name>
</gene>
<evidence type="ECO:0000313" key="7">
    <source>
        <dbReference type="Proteomes" id="UP000777482"/>
    </source>
</evidence>
<dbReference type="GO" id="GO:0005783">
    <property type="term" value="C:endoplasmic reticulum"/>
    <property type="evidence" value="ECO:0007669"/>
    <property type="project" value="InterPro"/>
</dbReference>
<dbReference type="PANTHER" id="PTHR12883">
    <property type="entry name" value="ADIPOCYTE-SPECIFIC PROTEIN 4-RELATED"/>
    <property type="match status" value="1"/>
</dbReference>
<evidence type="ECO:0008006" key="8">
    <source>
        <dbReference type="Google" id="ProtNLM"/>
    </source>
</evidence>
<evidence type="ECO:0000256" key="2">
    <source>
        <dbReference type="ARBA" id="ARBA00022692"/>
    </source>
</evidence>
<keyword evidence="7" id="KW-1185">Reference proteome</keyword>
<sequence>MAGSAHAAWGFSKEEQLLKDPTPVDAADPVPATAPKPVDPLYPEVVRSPGDAAVPSGAAARLPYTGTEYSLGPIHFRPAEFQMEAVMLAFLAVYLASTFLIRQANRARASAWFSANEATYKEEFAGVGLGGGTLFKADGGDEFVSYATGRRGVEYVWTKVRTGAQDLVGIAYHFFRGIIDHNYQSGTNKVLLDFKLAAPKGTPGAKLVFAVVRRDLLRKMRDTRWDLRTFTNISETPGVSQSLIVMTESGDVTNALLKDVETGLMAAFKDGSDQLEYFESLVVTDMPAREPDDEKPTLPEDEYRLQLRLNLPSSARAADTAPWITLACNVADVLYSKQKLVPDVAISKAKKRRADALEVLLKPLREEEAEKALEAKQNELALKRKIEQDRREAAWSKLSPAERVKAQKKEEERERKKLLAKQAKRQAGK</sequence>
<feature type="compositionally biased region" description="Basic residues" evidence="5">
    <location>
        <begin position="418"/>
        <end position="429"/>
    </location>
</feature>
<comment type="caution">
    <text evidence="6">The sequence shown here is derived from an EMBL/GenBank/DDBJ whole genome shotgun (WGS) entry which is preliminary data.</text>
</comment>
<reference evidence="6 7" key="1">
    <citation type="submission" date="2020-11" db="EMBL/GenBank/DDBJ databases">
        <title>Kefir isolates.</title>
        <authorList>
            <person name="Marcisauskas S."/>
            <person name="Kim Y."/>
            <person name="Blasche S."/>
        </authorList>
    </citation>
    <scope>NUCLEOTIDE SEQUENCE [LARGE SCALE GENOMIC DNA]</scope>
    <source>
        <strain evidence="6 7">KR</strain>
    </source>
</reference>
<keyword evidence="4" id="KW-0472">Membrane</keyword>
<dbReference type="EMBL" id="PUHQ01000160">
    <property type="protein sequence ID" value="KAG0654146.1"/>
    <property type="molecule type" value="Genomic_DNA"/>
</dbReference>
<protein>
    <recommendedName>
        <fullName evidence="8">DUF1682-domain-containing protein</fullName>
    </recommendedName>
</protein>
<evidence type="ECO:0000313" key="6">
    <source>
        <dbReference type="EMBL" id="KAG0654146.1"/>
    </source>
</evidence>
<evidence type="ECO:0000256" key="5">
    <source>
        <dbReference type="SAM" id="MobiDB-lite"/>
    </source>
</evidence>
<evidence type="ECO:0000256" key="1">
    <source>
        <dbReference type="ARBA" id="ARBA00004167"/>
    </source>
</evidence>
<keyword evidence="2" id="KW-0812">Transmembrane</keyword>
<feature type="region of interest" description="Disordered" evidence="5">
    <location>
        <begin position="1"/>
        <end position="41"/>
    </location>
</feature>
<evidence type="ECO:0000256" key="3">
    <source>
        <dbReference type="ARBA" id="ARBA00022989"/>
    </source>
</evidence>
<feature type="compositionally biased region" description="Low complexity" evidence="5">
    <location>
        <begin position="19"/>
        <end position="31"/>
    </location>
</feature>
<name>A0A9P7B1W5_RHOMI</name>
<dbReference type="InterPro" id="IPR012879">
    <property type="entry name" value="CCDC47"/>
</dbReference>
<accession>A0A9P7B1W5</accession>
<dbReference type="AlphaFoldDB" id="A0A9P7B1W5"/>
<proteinExistence type="predicted"/>
<dbReference type="Proteomes" id="UP000777482">
    <property type="component" value="Unassembled WGS sequence"/>
</dbReference>
<organism evidence="6 7">
    <name type="scientific">Rhodotorula mucilaginosa</name>
    <name type="common">Yeast</name>
    <name type="synonym">Rhodotorula rubra</name>
    <dbReference type="NCBI Taxonomy" id="5537"/>
    <lineage>
        <taxon>Eukaryota</taxon>
        <taxon>Fungi</taxon>
        <taxon>Dikarya</taxon>
        <taxon>Basidiomycota</taxon>
        <taxon>Pucciniomycotina</taxon>
        <taxon>Microbotryomycetes</taxon>
        <taxon>Sporidiobolales</taxon>
        <taxon>Sporidiobolaceae</taxon>
        <taxon>Rhodotorula</taxon>
    </lineage>
</organism>
<dbReference type="GO" id="GO:0005509">
    <property type="term" value="F:calcium ion binding"/>
    <property type="evidence" value="ECO:0007669"/>
    <property type="project" value="InterPro"/>
</dbReference>
<dbReference type="OrthoDB" id="10039147at2759"/>